<dbReference type="AlphaFoldDB" id="A0A024TAW6"/>
<feature type="domain" description="Serine-threonine/tyrosine-protein kinase catalytic" evidence="2">
    <location>
        <begin position="332"/>
        <end position="402"/>
    </location>
</feature>
<organism evidence="3">
    <name type="scientific">Aphanomyces invadans</name>
    <dbReference type="NCBI Taxonomy" id="157072"/>
    <lineage>
        <taxon>Eukaryota</taxon>
        <taxon>Sar</taxon>
        <taxon>Stramenopiles</taxon>
        <taxon>Oomycota</taxon>
        <taxon>Saprolegniomycetes</taxon>
        <taxon>Saprolegniales</taxon>
        <taxon>Verrucalvaceae</taxon>
        <taxon>Aphanomyces</taxon>
    </lineage>
</organism>
<gene>
    <name evidence="3" type="ORF">H310_14775</name>
</gene>
<dbReference type="Gene3D" id="1.10.510.10">
    <property type="entry name" value="Transferase(Phosphotransferase) domain 1"/>
    <property type="match status" value="1"/>
</dbReference>
<sequence length="416" mass="45138">MAAAPALSMSCNEYGTLDKDALILISDSDYCDEAECVVDQDCYVQTETTFNAIGYFMDYPQHPSGYTKLSFDGGNEEIDLSYFELPNYINELTFINFPTVKLLKDFVWPTQLSKLTFQGVDEIDISSNVHHFLRRLDASSISTWLNSTSVSDTQSFETLPPSLTFLSLAKNDIKELVNLDWRQLSTLSLSDSPALDVISNVSLSSKLENLTLNNLNLVSWTMDKPTYDAVNKLQAATQGKSNGYEAKSLQISSNSCNLTNRATLWGKTTAAVCVLPGTSVTELPPSSTLPPITTGTPTQPSTTTPLPPKTPSNVVITVGIALGAALMLGGSTLHDRDVAVKVLVDSSTKTLDQIKSFSDEMDLMSTCKSPFVVAFLGPGETKQGDLMYFMELMAGGDLRAAVTFSTLPVASSICIR</sequence>
<dbReference type="Gene3D" id="3.80.10.10">
    <property type="entry name" value="Ribonuclease Inhibitor"/>
    <property type="match status" value="1"/>
</dbReference>
<dbReference type="STRING" id="157072.A0A024TAW6"/>
<dbReference type="VEuPathDB" id="FungiDB:H310_14775"/>
<dbReference type="GO" id="GO:0004672">
    <property type="term" value="F:protein kinase activity"/>
    <property type="evidence" value="ECO:0007669"/>
    <property type="project" value="InterPro"/>
</dbReference>
<dbReference type="InterPro" id="IPR001245">
    <property type="entry name" value="Ser-Thr/Tyr_kinase_cat_dom"/>
</dbReference>
<protein>
    <recommendedName>
        <fullName evidence="2">Serine-threonine/tyrosine-protein kinase catalytic domain-containing protein</fullName>
    </recommendedName>
</protein>
<evidence type="ECO:0000256" key="1">
    <source>
        <dbReference type="SAM" id="MobiDB-lite"/>
    </source>
</evidence>
<accession>A0A024TAW6</accession>
<dbReference type="EMBL" id="KI914037">
    <property type="protein sequence ID" value="ETV90452.1"/>
    <property type="molecule type" value="Genomic_DNA"/>
</dbReference>
<name>A0A024TAW6_9STRA</name>
<dbReference type="SUPFAM" id="SSF56112">
    <property type="entry name" value="Protein kinase-like (PK-like)"/>
    <property type="match status" value="1"/>
</dbReference>
<dbReference type="GeneID" id="20091825"/>
<feature type="compositionally biased region" description="Low complexity" evidence="1">
    <location>
        <begin position="284"/>
        <end position="304"/>
    </location>
</feature>
<proteinExistence type="predicted"/>
<dbReference type="SUPFAM" id="SSF52058">
    <property type="entry name" value="L domain-like"/>
    <property type="match status" value="1"/>
</dbReference>
<dbReference type="InterPro" id="IPR011009">
    <property type="entry name" value="Kinase-like_dom_sf"/>
</dbReference>
<evidence type="ECO:0000313" key="3">
    <source>
        <dbReference type="EMBL" id="ETV90452.1"/>
    </source>
</evidence>
<dbReference type="Pfam" id="PF07714">
    <property type="entry name" value="PK_Tyr_Ser-Thr"/>
    <property type="match status" value="1"/>
</dbReference>
<dbReference type="RefSeq" id="XP_008880926.1">
    <property type="nucleotide sequence ID" value="XM_008882704.1"/>
</dbReference>
<reference evidence="3" key="1">
    <citation type="submission" date="2013-12" db="EMBL/GenBank/DDBJ databases">
        <title>The Genome Sequence of Aphanomyces invadans NJM9701.</title>
        <authorList>
            <consortium name="The Broad Institute Genomics Platform"/>
            <person name="Russ C."/>
            <person name="Tyler B."/>
            <person name="van West P."/>
            <person name="Dieguez-Uribeondo J."/>
            <person name="Young S.K."/>
            <person name="Zeng Q."/>
            <person name="Gargeya S."/>
            <person name="Fitzgerald M."/>
            <person name="Abouelleil A."/>
            <person name="Alvarado L."/>
            <person name="Chapman S.B."/>
            <person name="Gainer-Dewar J."/>
            <person name="Goldberg J."/>
            <person name="Griggs A."/>
            <person name="Gujja S."/>
            <person name="Hansen M."/>
            <person name="Howarth C."/>
            <person name="Imamovic A."/>
            <person name="Ireland A."/>
            <person name="Larimer J."/>
            <person name="McCowan C."/>
            <person name="Murphy C."/>
            <person name="Pearson M."/>
            <person name="Poon T.W."/>
            <person name="Priest M."/>
            <person name="Roberts A."/>
            <person name="Saif S."/>
            <person name="Shea T."/>
            <person name="Sykes S."/>
            <person name="Wortman J."/>
            <person name="Nusbaum C."/>
            <person name="Birren B."/>
        </authorList>
    </citation>
    <scope>NUCLEOTIDE SEQUENCE [LARGE SCALE GENOMIC DNA]</scope>
    <source>
        <strain evidence="3">NJM9701</strain>
    </source>
</reference>
<feature type="region of interest" description="Disordered" evidence="1">
    <location>
        <begin position="284"/>
        <end position="310"/>
    </location>
</feature>
<evidence type="ECO:0000259" key="2">
    <source>
        <dbReference type="Pfam" id="PF07714"/>
    </source>
</evidence>
<dbReference type="InterPro" id="IPR032675">
    <property type="entry name" value="LRR_dom_sf"/>
</dbReference>
<dbReference type="Gene3D" id="3.30.200.20">
    <property type="entry name" value="Phosphorylase Kinase, domain 1"/>
    <property type="match status" value="1"/>
</dbReference>